<keyword evidence="3" id="KW-1185">Reference proteome</keyword>
<feature type="non-terminal residue" evidence="2">
    <location>
        <position position="117"/>
    </location>
</feature>
<feature type="signal peptide" evidence="1">
    <location>
        <begin position="1"/>
        <end position="24"/>
    </location>
</feature>
<name>A0A3P7LTH1_STRVU</name>
<protein>
    <submittedName>
        <fullName evidence="2">Uncharacterized protein</fullName>
    </submittedName>
</protein>
<feature type="chain" id="PRO_5018138328" evidence="1">
    <location>
        <begin position="25"/>
        <end position="117"/>
    </location>
</feature>
<evidence type="ECO:0000313" key="3">
    <source>
        <dbReference type="Proteomes" id="UP000270094"/>
    </source>
</evidence>
<proteinExistence type="predicted"/>
<evidence type="ECO:0000313" key="2">
    <source>
        <dbReference type="EMBL" id="VDM85635.1"/>
    </source>
</evidence>
<keyword evidence="1" id="KW-0732">Signal</keyword>
<evidence type="ECO:0000256" key="1">
    <source>
        <dbReference type="SAM" id="SignalP"/>
    </source>
</evidence>
<organism evidence="2 3">
    <name type="scientific">Strongylus vulgaris</name>
    <name type="common">Blood worm</name>
    <dbReference type="NCBI Taxonomy" id="40348"/>
    <lineage>
        <taxon>Eukaryota</taxon>
        <taxon>Metazoa</taxon>
        <taxon>Ecdysozoa</taxon>
        <taxon>Nematoda</taxon>
        <taxon>Chromadorea</taxon>
        <taxon>Rhabditida</taxon>
        <taxon>Rhabditina</taxon>
        <taxon>Rhabditomorpha</taxon>
        <taxon>Strongyloidea</taxon>
        <taxon>Strongylidae</taxon>
        <taxon>Strongylus</taxon>
    </lineage>
</organism>
<reference evidence="2 3" key="1">
    <citation type="submission" date="2018-11" db="EMBL/GenBank/DDBJ databases">
        <authorList>
            <consortium name="Pathogen Informatics"/>
        </authorList>
    </citation>
    <scope>NUCLEOTIDE SEQUENCE [LARGE SCALE GENOMIC DNA]</scope>
</reference>
<dbReference type="EMBL" id="UYYB01143220">
    <property type="protein sequence ID" value="VDM85635.1"/>
    <property type="molecule type" value="Genomic_DNA"/>
</dbReference>
<dbReference type="AlphaFoldDB" id="A0A3P7LTH1"/>
<sequence>MIAQFLSVVMIVMVMENACPETNASAMKGGPVVGMILALMVNVSHQDANVSMVGEDHGRMQRKRVLHSRIAQYVVDLYVTAAILTAYMELVRKKQGPAPVLAAGQALHAMFVAREIV</sequence>
<gene>
    <name evidence="2" type="ORF">SVUK_LOCUS20633</name>
</gene>
<accession>A0A3P7LTH1</accession>
<dbReference type="Proteomes" id="UP000270094">
    <property type="component" value="Unassembled WGS sequence"/>
</dbReference>